<dbReference type="PANTHER" id="PTHR24093:SF474">
    <property type="entry name" value="CALCIUM-TRANSPORTING ATPASE 2, PLASMA MEMBRANE-TYPE"/>
    <property type="match status" value="1"/>
</dbReference>
<reference evidence="5" key="2">
    <citation type="submission" date="2023-05" db="EMBL/GenBank/DDBJ databases">
        <authorList>
            <person name="Schelkunov M.I."/>
        </authorList>
    </citation>
    <scope>NUCLEOTIDE SEQUENCE</scope>
    <source>
        <strain evidence="5">Hsosn_3</strain>
        <tissue evidence="5">Leaf</tissue>
    </source>
</reference>
<name>A0AAD8I952_9APIA</name>
<evidence type="ECO:0000313" key="5">
    <source>
        <dbReference type="EMBL" id="KAK1381023.1"/>
    </source>
</evidence>
<dbReference type="GO" id="GO:0005388">
    <property type="term" value="F:P-type calcium transporter activity"/>
    <property type="evidence" value="ECO:0007669"/>
    <property type="project" value="TreeGrafter"/>
</dbReference>
<keyword evidence="6" id="KW-1185">Reference proteome</keyword>
<accession>A0AAD8I952</accession>
<protein>
    <submittedName>
        <fullName evidence="5">Calcium-transporting ATPase plasma membrane-type-like</fullName>
    </submittedName>
</protein>
<dbReference type="GO" id="GO:0005516">
    <property type="term" value="F:calmodulin binding"/>
    <property type="evidence" value="ECO:0007669"/>
    <property type="project" value="InterPro"/>
</dbReference>
<sequence>MVESYINENFKAVKSKHSSSETLQRWRKVCGVVKNPKRRFRHTANISKRHEAAAMRRTNQEKLRVAVLVSRAAFQFIQQGMKPSDNKVPDDVRAAGYQICANELGSIVEGHDMKKLKFHGRVSGIAEKPCTSTPNGLSTDKGSLNRRQELFGINKFTESEPRGFLVFVWEALQDMTLMIPAVCAFVSLIVGVATEGWPTGAQDGLGIVSSILLVVFVTAISDYRQSLQFRDLDKEKKKISIQVTRNGYRHKMSIYELLPGDIVHLAIGDQVPADGLFVSGYSMLIDE</sequence>
<dbReference type="InterPro" id="IPR008250">
    <property type="entry name" value="ATPase_P-typ_transduc_dom_A_sf"/>
</dbReference>
<dbReference type="InterPro" id="IPR004014">
    <property type="entry name" value="ATPase_P-typ_cation-transptr_N"/>
</dbReference>
<dbReference type="Gene3D" id="2.70.150.10">
    <property type="entry name" value="Calcium-transporting ATPase, cytoplasmic transduction domain A"/>
    <property type="match status" value="1"/>
</dbReference>
<evidence type="ECO:0000259" key="4">
    <source>
        <dbReference type="Pfam" id="PF12515"/>
    </source>
</evidence>
<dbReference type="SUPFAM" id="SSF81665">
    <property type="entry name" value="Calcium ATPase, transmembrane domain M"/>
    <property type="match status" value="1"/>
</dbReference>
<keyword evidence="1" id="KW-0460">Magnesium</keyword>
<evidence type="ECO:0000259" key="2">
    <source>
        <dbReference type="Pfam" id="PF00122"/>
    </source>
</evidence>
<dbReference type="InterPro" id="IPR024750">
    <property type="entry name" value="Ca_ATPase_N_dom"/>
</dbReference>
<proteinExistence type="predicted"/>
<dbReference type="InterPro" id="IPR023298">
    <property type="entry name" value="ATPase_P-typ_TM_dom_sf"/>
</dbReference>
<evidence type="ECO:0000256" key="1">
    <source>
        <dbReference type="ARBA" id="ARBA00022842"/>
    </source>
</evidence>
<feature type="domain" description="P-type ATPase A" evidence="2">
    <location>
        <begin position="239"/>
        <end position="287"/>
    </location>
</feature>
<dbReference type="PANTHER" id="PTHR24093">
    <property type="entry name" value="CATION TRANSPORTING ATPASE"/>
    <property type="match status" value="1"/>
</dbReference>
<reference evidence="5" key="1">
    <citation type="submission" date="2023-02" db="EMBL/GenBank/DDBJ databases">
        <title>Genome of toxic invasive species Heracleum sosnowskyi carries increased number of genes despite the absence of recent whole-genome duplications.</title>
        <authorList>
            <person name="Schelkunov M."/>
            <person name="Shtratnikova V."/>
            <person name="Makarenko M."/>
            <person name="Klepikova A."/>
            <person name="Omelchenko D."/>
            <person name="Novikova G."/>
            <person name="Obukhova E."/>
            <person name="Bogdanov V."/>
            <person name="Penin A."/>
            <person name="Logacheva M."/>
        </authorList>
    </citation>
    <scope>NUCLEOTIDE SEQUENCE</scope>
    <source>
        <strain evidence="5">Hsosn_3</strain>
        <tissue evidence="5">Leaf</tissue>
    </source>
</reference>
<dbReference type="FunFam" id="1.20.5.170:FF:000026">
    <property type="entry name" value="Calcium-transporting ATPase"/>
    <property type="match status" value="1"/>
</dbReference>
<gene>
    <name evidence="5" type="ORF">POM88_027767</name>
</gene>
<dbReference type="Pfam" id="PF00690">
    <property type="entry name" value="Cation_ATPase_N"/>
    <property type="match status" value="1"/>
</dbReference>
<dbReference type="SUPFAM" id="SSF81653">
    <property type="entry name" value="Calcium ATPase, transduction domain A"/>
    <property type="match status" value="1"/>
</dbReference>
<dbReference type="Pfam" id="PF12515">
    <property type="entry name" value="CaATP_NAI"/>
    <property type="match status" value="1"/>
</dbReference>
<comment type="caution">
    <text evidence="5">The sequence shown here is derived from an EMBL/GenBank/DDBJ whole genome shotgun (WGS) entry which is preliminary data.</text>
</comment>
<dbReference type="Pfam" id="PF00122">
    <property type="entry name" value="E1-E2_ATPase"/>
    <property type="match status" value="1"/>
</dbReference>
<dbReference type="GO" id="GO:0005886">
    <property type="term" value="C:plasma membrane"/>
    <property type="evidence" value="ECO:0007669"/>
    <property type="project" value="TreeGrafter"/>
</dbReference>
<evidence type="ECO:0000313" key="6">
    <source>
        <dbReference type="Proteomes" id="UP001237642"/>
    </source>
</evidence>
<dbReference type="Gene3D" id="1.20.5.170">
    <property type="match status" value="1"/>
</dbReference>
<dbReference type="AlphaFoldDB" id="A0AAD8I952"/>
<organism evidence="5 6">
    <name type="scientific">Heracleum sosnowskyi</name>
    <dbReference type="NCBI Taxonomy" id="360622"/>
    <lineage>
        <taxon>Eukaryota</taxon>
        <taxon>Viridiplantae</taxon>
        <taxon>Streptophyta</taxon>
        <taxon>Embryophyta</taxon>
        <taxon>Tracheophyta</taxon>
        <taxon>Spermatophyta</taxon>
        <taxon>Magnoliopsida</taxon>
        <taxon>eudicotyledons</taxon>
        <taxon>Gunneridae</taxon>
        <taxon>Pentapetalae</taxon>
        <taxon>asterids</taxon>
        <taxon>campanulids</taxon>
        <taxon>Apiales</taxon>
        <taxon>Apiaceae</taxon>
        <taxon>Apioideae</taxon>
        <taxon>apioid superclade</taxon>
        <taxon>Tordylieae</taxon>
        <taxon>Tordyliinae</taxon>
        <taxon>Heracleum</taxon>
    </lineage>
</organism>
<dbReference type="Proteomes" id="UP001237642">
    <property type="component" value="Unassembled WGS sequence"/>
</dbReference>
<feature type="domain" description="Calcium-transporting P-type ATPase N-terminal autoinhibitory" evidence="4">
    <location>
        <begin position="7"/>
        <end position="51"/>
    </location>
</feature>
<evidence type="ECO:0000259" key="3">
    <source>
        <dbReference type="Pfam" id="PF00690"/>
    </source>
</evidence>
<dbReference type="EMBL" id="JAUIZM010000006">
    <property type="protein sequence ID" value="KAK1381023.1"/>
    <property type="molecule type" value="Genomic_DNA"/>
</dbReference>
<dbReference type="Gene3D" id="1.20.1110.10">
    <property type="entry name" value="Calcium-transporting ATPase, transmembrane domain"/>
    <property type="match status" value="1"/>
</dbReference>
<dbReference type="InterPro" id="IPR059000">
    <property type="entry name" value="ATPase_P-type_domA"/>
</dbReference>
<feature type="domain" description="Cation-transporting P-type ATPase N-terminal" evidence="3">
    <location>
        <begin position="120"/>
        <end position="187"/>
    </location>
</feature>